<dbReference type="InterPro" id="IPR001296">
    <property type="entry name" value="Glyco_trans_1"/>
</dbReference>
<evidence type="ECO:0000313" key="3">
    <source>
        <dbReference type="EMBL" id="OGZ04643.1"/>
    </source>
</evidence>
<feature type="domain" description="Glycosyltransferase subfamily 4-like N-terminal" evidence="2">
    <location>
        <begin position="14"/>
        <end position="175"/>
    </location>
</feature>
<dbReference type="AlphaFoldDB" id="A0A1G2CTD9"/>
<reference evidence="3 4" key="1">
    <citation type="journal article" date="2016" name="Nat. Commun.">
        <title>Thousands of microbial genomes shed light on interconnected biogeochemical processes in an aquifer system.</title>
        <authorList>
            <person name="Anantharaman K."/>
            <person name="Brown C.T."/>
            <person name="Hug L.A."/>
            <person name="Sharon I."/>
            <person name="Castelle C.J."/>
            <person name="Probst A.J."/>
            <person name="Thomas B.C."/>
            <person name="Singh A."/>
            <person name="Wilkins M.J."/>
            <person name="Karaoz U."/>
            <person name="Brodie E.L."/>
            <person name="Williams K.H."/>
            <person name="Hubbard S.S."/>
            <person name="Banfield J.F."/>
        </authorList>
    </citation>
    <scope>NUCLEOTIDE SEQUENCE [LARGE SCALE GENOMIC DNA]</scope>
</reference>
<dbReference type="EMBL" id="MHLH01000003">
    <property type="protein sequence ID" value="OGZ04643.1"/>
    <property type="molecule type" value="Genomic_DNA"/>
</dbReference>
<dbReference type="PANTHER" id="PTHR12526">
    <property type="entry name" value="GLYCOSYLTRANSFERASE"/>
    <property type="match status" value="1"/>
</dbReference>
<proteinExistence type="predicted"/>
<dbReference type="Pfam" id="PF13439">
    <property type="entry name" value="Glyco_transf_4"/>
    <property type="match status" value="1"/>
</dbReference>
<dbReference type="PANTHER" id="PTHR12526:SF572">
    <property type="entry name" value="BLL5144 PROTEIN"/>
    <property type="match status" value="1"/>
</dbReference>
<dbReference type="Proteomes" id="UP000178841">
    <property type="component" value="Unassembled WGS sequence"/>
</dbReference>
<evidence type="ECO:0000313" key="4">
    <source>
        <dbReference type="Proteomes" id="UP000178841"/>
    </source>
</evidence>
<dbReference type="GO" id="GO:0016757">
    <property type="term" value="F:glycosyltransferase activity"/>
    <property type="evidence" value="ECO:0007669"/>
    <property type="project" value="InterPro"/>
</dbReference>
<comment type="caution">
    <text evidence="3">The sequence shown here is derived from an EMBL/GenBank/DDBJ whole genome shotgun (WGS) entry which is preliminary data.</text>
</comment>
<dbReference type="Pfam" id="PF00534">
    <property type="entry name" value="Glycos_transf_1"/>
    <property type="match status" value="1"/>
</dbReference>
<dbReference type="Gene3D" id="3.40.50.2000">
    <property type="entry name" value="Glycogen Phosphorylase B"/>
    <property type="match status" value="2"/>
</dbReference>
<sequence length="376" mass="42036">MKILIATGVYSPDIGGPATYSKFLFDELPRHGISVDVVTFGAVRNLPRVIRHLAYLFLLFRRVRTAEIIFAQDPVSVGLPALVVSKILGKKFILKVVGDYAWEQGVARFGVTDQLDEFSRKKRGYSLYVNALKMIETYVARHAQKIIVPSKYLKKIVANWGIPEGKIVVIYNAFDGVLEKIEETPKEEKIIISAGRLVPWKGFVTLITVMPPLLKHFPDIKLIIAGDGPDRAMLERCIQELHLETSVFLVGGLPREKLFRYIKSASVFVLNTSYEGFSHQLLEVMALGTPIVTTSIGGNPEIVRNEYNGLLVKPDDRDALIRSIERLLVDDNLGFQLAQQAQNTVTEFNTSRMITETIRVLSILVPSETAVVKTGK</sequence>
<gene>
    <name evidence="3" type="ORF">A2648_00910</name>
</gene>
<evidence type="ECO:0000259" key="1">
    <source>
        <dbReference type="Pfam" id="PF00534"/>
    </source>
</evidence>
<dbReference type="InterPro" id="IPR028098">
    <property type="entry name" value="Glyco_trans_4-like_N"/>
</dbReference>
<protein>
    <recommendedName>
        <fullName evidence="5">Glycosyltransferase subfamily 4-like N-terminal domain-containing protein</fullName>
    </recommendedName>
</protein>
<organism evidence="3 4">
    <name type="scientific">Candidatus Lloydbacteria bacterium RIFCSPHIGHO2_01_FULL_41_20</name>
    <dbReference type="NCBI Taxonomy" id="1798657"/>
    <lineage>
        <taxon>Bacteria</taxon>
        <taxon>Candidatus Lloydiibacteriota</taxon>
    </lineage>
</organism>
<evidence type="ECO:0008006" key="5">
    <source>
        <dbReference type="Google" id="ProtNLM"/>
    </source>
</evidence>
<dbReference type="CDD" id="cd03801">
    <property type="entry name" value="GT4_PimA-like"/>
    <property type="match status" value="1"/>
</dbReference>
<dbReference type="SUPFAM" id="SSF53756">
    <property type="entry name" value="UDP-Glycosyltransferase/glycogen phosphorylase"/>
    <property type="match status" value="1"/>
</dbReference>
<dbReference type="STRING" id="1798657.A2648_00910"/>
<feature type="domain" description="Glycosyl transferase family 1" evidence="1">
    <location>
        <begin position="180"/>
        <end position="343"/>
    </location>
</feature>
<name>A0A1G2CTD9_9BACT</name>
<evidence type="ECO:0000259" key="2">
    <source>
        <dbReference type="Pfam" id="PF13439"/>
    </source>
</evidence>
<accession>A0A1G2CTD9</accession>